<reference evidence="6 7" key="1">
    <citation type="journal article" date="2013" name="Genome Biol.">
        <title>Genome of Acanthamoeba castellanii highlights extensive lateral gene transfer and early evolution of tyrosine kinase signaling.</title>
        <authorList>
            <person name="Clarke M."/>
            <person name="Lohan A.J."/>
            <person name="Liu B."/>
            <person name="Lagkouvardos I."/>
            <person name="Roy S."/>
            <person name="Zafar N."/>
            <person name="Bertelli C."/>
            <person name="Schilde C."/>
            <person name="Kianianmomeni A."/>
            <person name="Burglin T.R."/>
            <person name="Frech C."/>
            <person name="Turcotte B."/>
            <person name="Kopec K.O."/>
            <person name="Synnott J.M."/>
            <person name="Choo C."/>
            <person name="Paponov I."/>
            <person name="Finkler A."/>
            <person name="Soon Heng Tan C."/>
            <person name="Hutchins A.P."/>
            <person name="Weinmeier T."/>
            <person name="Rattei T."/>
            <person name="Chu J.S."/>
            <person name="Gimenez G."/>
            <person name="Irimia M."/>
            <person name="Rigden D.J."/>
            <person name="Fitzpatrick D.A."/>
            <person name="Lorenzo-Morales J."/>
            <person name="Bateman A."/>
            <person name="Chiu C.H."/>
            <person name="Tang P."/>
            <person name="Hegemann P."/>
            <person name="Fromm H."/>
            <person name="Raoult D."/>
            <person name="Greub G."/>
            <person name="Miranda-Saavedra D."/>
            <person name="Chen N."/>
            <person name="Nash P."/>
            <person name="Ginger M.L."/>
            <person name="Horn M."/>
            <person name="Schaap P."/>
            <person name="Caler L."/>
            <person name="Loftus B."/>
        </authorList>
    </citation>
    <scope>NUCLEOTIDE SEQUENCE [LARGE SCALE GENOMIC DNA]</scope>
    <source>
        <strain evidence="6 7">Neff</strain>
    </source>
</reference>
<evidence type="ECO:0000256" key="3">
    <source>
        <dbReference type="PROSITE-ProRule" id="PRU00169"/>
    </source>
</evidence>
<dbReference type="GO" id="GO:0000160">
    <property type="term" value="P:phosphorelay signal transduction system"/>
    <property type="evidence" value="ECO:0007669"/>
    <property type="project" value="UniProtKB-KW"/>
</dbReference>
<evidence type="ECO:0000256" key="2">
    <source>
        <dbReference type="ARBA" id="ARBA00023012"/>
    </source>
</evidence>
<dbReference type="GeneID" id="14921218"/>
<dbReference type="SUPFAM" id="SSF52172">
    <property type="entry name" value="CheY-like"/>
    <property type="match status" value="1"/>
</dbReference>
<organism evidence="6 7">
    <name type="scientific">Acanthamoeba castellanii (strain ATCC 30010 / Neff)</name>
    <dbReference type="NCBI Taxonomy" id="1257118"/>
    <lineage>
        <taxon>Eukaryota</taxon>
        <taxon>Amoebozoa</taxon>
        <taxon>Discosea</taxon>
        <taxon>Longamoebia</taxon>
        <taxon>Centramoebida</taxon>
        <taxon>Acanthamoebidae</taxon>
        <taxon>Acanthamoeba</taxon>
    </lineage>
</organism>
<dbReference type="PANTHER" id="PTHR45339:SF1">
    <property type="entry name" value="HYBRID SIGNAL TRANSDUCTION HISTIDINE KINASE J"/>
    <property type="match status" value="1"/>
</dbReference>
<evidence type="ECO:0000256" key="4">
    <source>
        <dbReference type="SAM" id="MobiDB-lite"/>
    </source>
</evidence>
<feature type="region of interest" description="Disordered" evidence="4">
    <location>
        <begin position="181"/>
        <end position="201"/>
    </location>
</feature>
<feature type="modified residue" description="4-aspartylphosphate" evidence="3">
    <location>
        <position position="2"/>
    </location>
</feature>
<evidence type="ECO:0000313" key="6">
    <source>
        <dbReference type="EMBL" id="ELR20366.1"/>
    </source>
</evidence>
<dbReference type="InterPro" id="IPR011006">
    <property type="entry name" value="CheY-like_superfamily"/>
</dbReference>
<dbReference type="Gene3D" id="3.40.50.2300">
    <property type="match status" value="1"/>
</dbReference>
<gene>
    <name evidence="6" type="ORF">ACA1_186220</name>
</gene>
<keyword evidence="7" id="KW-1185">Reference proteome</keyword>
<protein>
    <recommendedName>
        <fullName evidence="5">Response regulatory domain-containing protein</fullName>
    </recommendedName>
</protein>
<feature type="region of interest" description="Disordered" evidence="4">
    <location>
        <begin position="24"/>
        <end position="129"/>
    </location>
</feature>
<evidence type="ECO:0000256" key="1">
    <source>
        <dbReference type="ARBA" id="ARBA00022553"/>
    </source>
</evidence>
<feature type="compositionally biased region" description="Pro residues" evidence="4">
    <location>
        <begin position="105"/>
        <end position="114"/>
    </location>
</feature>
<evidence type="ECO:0000259" key="5">
    <source>
        <dbReference type="PROSITE" id="PS50110"/>
    </source>
</evidence>
<accession>L8H7A2</accession>
<name>L8H7A2_ACACF</name>
<dbReference type="EMBL" id="KB007920">
    <property type="protein sequence ID" value="ELR20366.1"/>
    <property type="molecule type" value="Genomic_DNA"/>
</dbReference>
<keyword evidence="1 3" id="KW-0597">Phosphoprotein</keyword>
<dbReference type="KEGG" id="acan:ACA1_186220"/>
<dbReference type="RefSeq" id="XP_004342560.1">
    <property type="nucleotide sequence ID" value="XM_004342511.1"/>
</dbReference>
<feature type="compositionally biased region" description="Low complexity" evidence="4">
    <location>
        <begin position="115"/>
        <end position="125"/>
    </location>
</feature>
<dbReference type="Proteomes" id="UP000011083">
    <property type="component" value="Unassembled WGS sequence"/>
</dbReference>
<dbReference type="AlphaFoldDB" id="L8H7A2"/>
<dbReference type="PANTHER" id="PTHR45339">
    <property type="entry name" value="HYBRID SIGNAL TRANSDUCTION HISTIDINE KINASE J"/>
    <property type="match status" value="1"/>
</dbReference>
<feature type="domain" description="Response regulatory" evidence="5">
    <location>
        <begin position="1"/>
        <end position="179"/>
    </location>
</feature>
<keyword evidence="2" id="KW-0902">Two-component regulatory system</keyword>
<evidence type="ECO:0000313" key="7">
    <source>
        <dbReference type="Proteomes" id="UP000011083"/>
    </source>
</evidence>
<sequence length="201" mass="20815">MDLQMPKMDGLAATRVILASCEEEDRGLVTPPPSPSLPLATSAYLASSRSPSPSLPRFPAAALRLSSSSPASSSTTSPVMPSSTTSSTISSPSSPTTPSPSSTTSPPPPSPPSSSPSSPSSSSASVGWSLRQVKRPQIIAVTANVYESDREACAEVGMVDFLGKPLLKSSLERCLRRARHRLAEERRPGSLAGPDARSAVS</sequence>
<proteinExistence type="predicted"/>
<dbReference type="PROSITE" id="PS50110">
    <property type="entry name" value="RESPONSE_REGULATORY"/>
    <property type="match status" value="1"/>
</dbReference>
<dbReference type="InterPro" id="IPR001789">
    <property type="entry name" value="Sig_transdc_resp-reg_receiver"/>
</dbReference>
<feature type="compositionally biased region" description="Low complexity" evidence="4">
    <location>
        <begin position="37"/>
        <end position="104"/>
    </location>
</feature>
<dbReference type="VEuPathDB" id="AmoebaDB:ACA1_186220"/>